<evidence type="ECO:0000313" key="3">
    <source>
        <dbReference type="Proteomes" id="UP000185829"/>
    </source>
</evidence>
<keyword evidence="1" id="KW-1133">Transmembrane helix</keyword>
<accession>A0A9X8REH6</accession>
<dbReference type="EMBL" id="FTMX01000013">
    <property type="protein sequence ID" value="SIS09440.1"/>
    <property type="molecule type" value="Genomic_DNA"/>
</dbReference>
<sequence>MDAFFYSSPRLLHDEHKAYVFLFGISNHNWGILVLYFAMIF</sequence>
<comment type="caution">
    <text evidence="2">The sequence shown here is derived from an EMBL/GenBank/DDBJ whole genome shotgun (WGS) entry which is preliminary data.</text>
</comment>
<keyword evidence="1" id="KW-0812">Transmembrane</keyword>
<organism evidence="2 3">
    <name type="scientific">Peribacillus simplex</name>
    <dbReference type="NCBI Taxonomy" id="1478"/>
    <lineage>
        <taxon>Bacteria</taxon>
        <taxon>Bacillati</taxon>
        <taxon>Bacillota</taxon>
        <taxon>Bacilli</taxon>
        <taxon>Bacillales</taxon>
        <taxon>Bacillaceae</taxon>
        <taxon>Peribacillus</taxon>
    </lineage>
</organism>
<evidence type="ECO:0000313" key="2">
    <source>
        <dbReference type="EMBL" id="SIS09440.1"/>
    </source>
</evidence>
<evidence type="ECO:0000256" key="1">
    <source>
        <dbReference type="SAM" id="Phobius"/>
    </source>
</evidence>
<protein>
    <submittedName>
        <fullName evidence="2">Uncharacterized protein</fullName>
    </submittedName>
</protein>
<dbReference type="AlphaFoldDB" id="A0A9X8REH6"/>
<feature type="transmembrane region" description="Helical" evidence="1">
    <location>
        <begin position="20"/>
        <end position="39"/>
    </location>
</feature>
<gene>
    <name evidence="2" type="ORF">SAMN05878482_11329</name>
</gene>
<name>A0A9X8REH6_9BACI</name>
<reference evidence="2 3" key="1">
    <citation type="submission" date="2017-01" db="EMBL/GenBank/DDBJ databases">
        <authorList>
            <person name="Varghese N."/>
            <person name="Submissions S."/>
        </authorList>
    </citation>
    <scope>NUCLEOTIDE SEQUENCE [LARGE SCALE GENOMIC DNA]</scope>
    <source>
        <strain evidence="2 3">RUG2-6</strain>
    </source>
</reference>
<proteinExistence type="predicted"/>
<dbReference type="Proteomes" id="UP000185829">
    <property type="component" value="Unassembled WGS sequence"/>
</dbReference>
<keyword evidence="1" id="KW-0472">Membrane</keyword>